<dbReference type="HOGENOM" id="CLU_008042_1_1_1"/>
<dbReference type="KEGG" id="phu:Phum_PHUM138160"/>
<dbReference type="InterPro" id="IPR036638">
    <property type="entry name" value="HLH_DNA-bd_sf"/>
</dbReference>
<evidence type="ECO:0000313" key="15">
    <source>
        <dbReference type="EnsemblMetazoa" id="PHUM138160-PA"/>
    </source>
</evidence>
<dbReference type="OMA" id="QLCQHIP"/>
<dbReference type="PANTHER" id="PTHR46062:SF1">
    <property type="entry name" value="LP12374P"/>
    <property type="match status" value="1"/>
</dbReference>
<dbReference type="GeneID" id="8234381"/>
<keyword evidence="6" id="KW-0805">Transcription regulation</keyword>
<keyword evidence="11" id="KW-0175">Coiled coil</keyword>
<dbReference type="SUPFAM" id="SSF47459">
    <property type="entry name" value="HLH, helix-loop-helix DNA-binding domain"/>
    <property type="match status" value="1"/>
</dbReference>
<dbReference type="InterPro" id="IPR011598">
    <property type="entry name" value="bHLH_dom"/>
</dbReference>
<evidence type="ECO:0000313" key="16">
    <source>
        <dbReference type="Proteomes" id="UP000009046"/>
    </source>
</evidence>
<evidence type="ECO:0000256" key="12">
    <source>
        <dbReference type="SAM" id="MobiDB-lite"/>
    </source>
</evidence>
<dbReference type="GO" id="GO:0000981">
    <property type="term" value="F:DNA-binding transcription factor activity, RNA polymerase II-specific"/>
    <property type="evidence" value="ECO:0007669"/>
    <property type="project" value="TreeGrafter"/>
</dbReference>
<evidence type="ECO:0000259" key="13">
    <source>
        <dbReference type="PROSITE" id="PS50888"/>
    </source>
</evidence>
<dbReference type="Proteomes" id="UP000009046">
    <property type="component" value="Unassembled WGS sequence"/>
</dbReference>
<feature type="region of interest" description="Disordered" evidence="12">
    <location>
        <begin position="384"/>
        <end position="408"/>
    </location>
</feature>
<dbReference type="PANTHER" id="PTHR46062">
    <property type="entry name" value="STEROL REGULATORY ELEMENT-BINDING PROTEIN"/>
    <property type="match status" value="1"/>
</dbReference>
<dbReference type="OrthoDB" id="2133190at2759"/>
<keyword evidence="10" id="KW-0539">Nucleus</keyword>
<evidence type="ECO:0000256" key="8">
    <source>
        <dbReference type="ARBA" id="ARBA00023136"/>
    </source>
</evidence>
<feature type="compositionally biased region" description="Low complexity" evidence="12">
    <location>
        <begin position="395"/>
        <end position="408"/>
    </location>
</feature>
<keyword evidence="7" id="KW-0238">DNA-binding</keyword>
<reference evidence="15" key="3">
    <citation type="submission" date="2020-05" db="UniProtKB">
        <authorList>
            <consortium name="EnsemblMetazoa"/>
        </authorList>
    </citation>
    <scope>IDENTIFICATION</scope>
    <source>
        <strain evidence="15">USDA</strain>
    </source>
</reference>
<evidence type="ECO:0000256" key="6">
    <source>
        <dbReference type="ARBA" id="ARBA00023015"/>
    </source>
</evidence>
<dbReference type="EMBL" id="DS235096">
    <property type="protein sequence ID" value="EEB11877.1"/>
    <property type="molecule type" value="Genomic_DNA"/>
</dbReference>
<feature type="domain" description="BHLH" evidence="13">
    <location>
        <begin position="294"/>
        <end position="344"/>
    </location>
</feature>
<evidence type="ECO:0000256" key="11">
    <source>
        <dbReference type="SAM" id="Coils"/>
    </source>
</evidence>
<dbReference type="GO" id="GO:0000978">
    <property type="term" value="F:RNA polymerase II cis-regulatory region sequence-specific DNA binding"/>
    <property type="evidence" value="ECO:0007669"/>
    <property type="project" value="TreeGrafter"/>
</dbReference>
<dbReference type="GO" id="GO:0046983">
    <property type="term" value="F:protein dimerization activity"/>
    <property type="evidence" value="ECO:0007669"/>
    <property type="project" value="InterPro"/>
</dbReference>
<dbReference type="Pfam" id="PF00010">
    <property type="entry name" value="HLH"/>
    <property type="match status" value="1"/>
</dbReference>
<evidence type="ECO:0000256" key="3">
    <source>
        <dbReference type="ARBA" id="ARBA00022692"/>
    </source>
</evidence>
<accession>E0VES1</accession>
<dbReference type="eggNOG" id="KOG2588">
    <property type="taxonomic scope" value="Eukaryota"/>
</dbReference>
<evidence type="ECO:0000256" key="5">
    <source>
        <dbReference type="ARBA" id="ARBA00022989"/>
    </source>
</evidence>
<dbReference type="EnsemblMetazoa" id="PHUM138160-RA">
    <property type="protein sequence ID" value="PHUM138160-PA"/>
    <property type="gene ID" value="PHUM138160"/>
</dbReference>
<dbReference type="InParanoid" id="E0VES1"/>
<feature type="region of interest" description="Disordered" evidence="12">
    <location>
        <begin position="1"/>
        <end position="29"/>
    </location>
</feature>
<keyword evidence="16" id="KW-1185">Reference proteome</keyword>
<dbReference type="FunCoup" id="E0VES1">
    <property type="interactions" value="822"/>
</dbReference>
<evidence type="ECO:0000313" key="14">
    <source>
        <dbReference type="EMBL" id="EEB11877.1"/>
    </source>
</evidence>
<gene>
    <name evidence="15" type="primary">8234381</name>
    <name evidence="14" type="ORF">Phum_PHUM138160</name>
</gene>
<name>E0VES1_PEDHC</name>
<dbReference type="RefSeq" id="XP_002424615.1">
    <property type="nucleotide sequence ID" value="XM_002424570.1"/>
</dbReference>
<dbReference type="EMBL" id="AAZO01001595">
    <property type="status" value="NOT_ANNOTATED_CDS"/>
    <property type="molecule type" value="Genomic_DNA"/>
</dbReference>
<proteinExistence type="predicted"/>
<evidence type="ECO:0000256" key="7">
    <source>
        <dbReference type="ARBA" id="ARBA00023125"/>
    </source>
</evidence>
<evidence type="ECO:0000256" key="4">
    <source>
        <dbReference type="ARBA" id="ARBA00022824"/>
    </source>
</evidence>
<protein>
    <submittedName>
        <fullName evidence="14">Sterol regulatory element-binding protein, putative</fullName>
    </submittedName>
</protein>
<keyword evidence="4" id="KW-0256">Endoplasmic reticulum</keyword>
<dbReference type="EMBL" id="AAZO01001594">
    <property type="status" value="NOT_ANNOTATED_CDS"/>
    <property type="molecule type" value="Genomic_DNA"/>
</dbReference>
<dbReference type="CTD" id="8234381"/>
<reference evidence="14" key="1">
    <citation type="submission" date="2007-04" db="EMBL/GenBank/DDBJ databases">
        <title>Annotation of Pediculus humanus corporis strain USDA.</title>
        <authorList>
            <person name="Kirkness E."/>
            <person name="Hannick L."/>
            <person name="Hass B."/>
            <person name="Bruggner R."/>
            <person name="Lawson D."/>
            <person name="Bidwell S."/>
            <person name="Joardar V."/>
            <person name="Caler E."/>
            <person name="Walenz B."/>
            <person name="Inman J."/>
            <person name="Schobel S."/>
            <person name="Galinsky K."/>
            <person name="Amedeo P."/>
            <person name="Strausberg R."/>
        </authorList>
    </citation>
    <scope>NUCLEOTIDE SEQUENCE</scope>
    <source>
        <strain evidence="14">USDA</strain>
    </source>
</reference>
<dbReference type="Gene3D" id="4.10.280.10">
    <property type="entry name" value="Helix-loop-helix DNA-binding domain"/>
    <property type="match status" value="1"/>
</dbReference>
<dbReference type="VEuPathDB" id="VectorBase:PHUM138160"/>
<dbReference type="EMBL" id="AAZO01001593">
    <property type="status" value="NOT_ANNOTATED_CDS"/>
    <property type="molecule type" value="Genomic_DNA"/>
</dbReference>
<evidence type="ECO:0000256" key="10">
    <source>
        <dbReference type="ARBA" id="ARBA00023242"/>
    </source>
</evidence>
<feature type="coiled-coil region" evidence="11">
    <location>
        <begin position="334"/>
        <end position="364"/>
    </location>
</feature>
<sequence>MDPYWNSAKDEMNDFDDLNDPLESNSSAGNELSGLNEWIQNEILSKTDLDLLSDEILLSQFSNGPIKMEDDPSFDCLPKTNNHNIKNDTVQLDTSIQLNKNANCQTLPNNNSYYITLSSPNVNSVPKQTSQSKTVFFKPIQQKPIQNQQPIVNNINTVNCPTSITGQTQVAFQAQPTFLLASQIKHPANQGNLKLAVPAGPQRGNQLVRVPITNDKLPQVLVQTQFVNSESPILQNVLPKSCQVPPSINSANQNVSNTTRLHTLVNSTNGTIITGKILQKVEKLILIYFKAYFNIFLAHNAIERRYRTSINEKIIELKNIIVGKEAKINKSLILKKAIDYIKFLKNANNKLKQENLALKMAARKQSLKELLVPNEEMILNDLNGDITPPHSNVGSLSPSSERSTPSSPYDFQFAMNRDGDEIMNGGGLTDHTRLTLCMFMFVILSFNPFGILFNKLSLNEMETKAFDTGRTILNSGDSISSTLPGFSSTLLWVINTLILGLCLVKIFVYGDPIICSKSKSFTSFWRYKKQADFDLSRGKNTDASLELKRCLQTFGRPLPISRFEWITATSWQIIRQFFHRLWIGRWLARRSGGIFADSIKKREALTSAKELAIIYHRLHQIHLIQAEDNWGGLMLALSALNLAEMANSVIEPEIMADIYIGVSLRIKESCTNMFQIFTRYYLNLARQICLKNCPKTPSRFQWIFTNQGYKFFLTNKWSFKNTDSTLFSCLGNTIDPLAFVTRAYRESLLEKALQTLIAPGRKFDNDINYEDEIAHWWASAVGVATYWLLGEEEEANKLYTKLENIPAFLANNQDTLPKALLAAFRIKLNELLKSDNESDKIQLIKYCKIAGQLLDDSLTFNSCKTTSSKMLIVQLLICDCLLETRTRLWEIESLDSEQSFRVPNAFLSGFLRDVSNLRRLTQYLPNALPRVFLYEATARLMAGAAPAKTQQLLDRSLRHRANKQSVLCGKDKVSQDGIGEREHATALYMACRHLPTPLLSSPGERAGMLAEAVKTLERIGDKKRNYW</sequence>
<organism>
    <name type="scientific">Pediculus humanus subsp. corporis</name>
    <name type="common">Body louse</name>
    <dbReference type="NCBI Taxonomy" id="121224"/>
    <lineage>
        <taxon>Eukaryota</taxon>
        <taxon>Metazoa</taxon>
        <taxon>Ecdysozoa</taxon>
        <taxon>Arthropoda</taxon>
        <taxon>Hexapoda</taxon>
        <taxon>Insecta</taxon>
        <taxon>Pterygota</taxon>
        <taxon>Neoptera</taxon>
        <taxon>Paraneoptera</taxon>
        <taxon>Psocodea</taxon>
        <taxon>Troctomorpha</taxon>
        <taxon>Phthiraptera</taxon>
        <taxon>Anoplura</taxon>
        <taxon>Pediculidae</taxon>
        <taxon>Pediculus</taxon>
    </lineage>
</organism>
<comment type="subcellular location">
    <subcellularLocation>
        <location evidence="2">Endoplasmic reticulum membrane</location>
        <topology evidence="2">Multi-pass membrane protein</topology>
    </subcellularLocation>
    <subcellularLocation>
        <location evidence="1">Nucleus</location>
    </subcellularLocation>
</comment>
<reference evidence="14" key="2">
    <citation type="submission" date="2007-04" db="EMBL/GenBank/DDBJ databases">
        <title>The genome of the human body louse.</title>
        <authorList>
            <consortium name="The Human Body Louse Genome Consortium"/>
            <person name="Kirkness E."/>
            <person name="Walenz B."/>
            <person name="Hass B."/>
            <person name="Bruggner R."/>
            <person name="Strausberg R."/>
        </authorList>
    </citation>
    <scope>NUCLEOTIDE SEQUENCE</scope>
    <source>
        <strain evidence="14">USDA</strain>
    </source>
</reference>
<dbReference type="AlphaFoldDB" id="E0VES1"/>
<evidence type="ECO:0000256" key="2">
    <source>
        <dbReference type="ARBA" id="ARBA00004477"/>
    </source>
</evidence>
<evidence type="ECO:0000256" key="1">
    <source>
        <dbReference type="ARBA" id="ARBA00004123"/>
    </source>
</evidence>
<keyword evidence="5" id="KW-1133">Transmembrane helix</keyword>
<dbReference type="SMART" id="SM00353">
    <property type="entry name" value="HLH"/>
    <property type="match status" value="1"/>
</dbReference>
<keyword evidence="8" id="KW-0472">Membrane</keyword>
<dbReference type="STRING" id="121224.E0VES1"/>
<keyword evidence="3" id="KW-0812">Transmembrane</keyword>
<dbReference type="GO" id="GO:0005789">
    <property type="term" value="C:endoplasmic reticulum membrane"/>
    <property type="evidence" value="ECO:0007669"/>
    <property type="project" value="UniProtKB-SubCell"/>
</dbReference>
<evidence type="ECO:0000256" key="9">
    <source>
        <dbReference type="ARBA" id="ARBA00023163"/>
    </source>
</evidence>
<keyword evidence="9" id="KW-0804">Transcription</keyword>
<dbReference type="GO" id="GO:0005634">
    <property type="term" value="C:nucleus"/>
    <property type="evidence" value="ECO:0007669"/>
    <property type="project" value="UniProtKB-SubCell"/>
</dbReference>
<dbReference type="PROSITE" id="PS50888">
    <property type="entry name" value="BHLH"/>
    <property type="match status" value="1"/>
</dbReference>